<dbReference type="InterPro" id="IPR045247">
    <property type="entry name" value="Oye-like"/>
</dbReference>
<dbReference type="STRING" id="135208.A0A4Y9ZNG4"/>
<accession>A0A4Y9ZNG4</accession>
<protein>
    <recommendedName>
        <fullName evidence="1">NADH:flavin oxidoreductase/NADH oxidase N-terminal domain-containing protein</fullName>
    </recommendedName>
</protein>
<dbReference type="Proteomes" id="UP000298061">
    <property type="component" value="Unassembled WGS sequence"/>
</dbReference>
<dbReference type="OrthoDB" id="276546at2759"/>
<reference evidence="2 3" key="1">
    <citation type="submission" date="2019-02" db="EMBL/GenBank/DDBJ databases">
        <title>Genome sequencing of the rare red list fungi Hericium alpestre (H. flagellum).</title>
        <authorList>
            <person name="Buettner E."/>
            <person name="Kellner H."/>
        </authorList>
    </citation>
    <scope>NUCLEOTIDE SEQUENCE [LARGE SCALE GENOMIC DNA]</scope>
    <source>
        <strain evidence="2 3">DSM 108284</strain>
    </source>
</reference>
<organism evidence="2 3">
    <name type="scientific">Hericium alpestre</name>
    <dbReference type="NCBI Taxonomy" id="135208"/>
    <lineage>
        <taxon>Eukaryota</taxon>
        <taxon>Fungi</taxon>
        <taxon>Dikarya</taxon>
        <taxon>Basidiomycota</taxon>
        <taxon>Agaricomycotina</taxon>
        <taxon>Agaricomycetes</taxon>
        <taxon>Russulales</taxon>
        <taxon>Hericiaceae</taxon>
        <taxon>Hericium</taxon>
    </lineage>
</organism>
<evidence type="ECO:0000313" key="3">
    <source>
        <dbReference type="Proteomes" id="UP000298061"/>
    </source>
</evidence>
<dbReference type="EMBL" id="SFCI01001301">
    <property type="protein sequence ID" value="TFY76155.1"/>
    <property type="molecule type" value="Genomic_DNA"/>
</dbReference>
<dbReference type="GO" id="GO:0016491">
    <property type="term" value="F:oxidoreductase activity"/>
    <property type="evidence" value="ECO:0007669"/>
    <property type="project" value="InterPro"/>
</dbReference>
<dbReference type="Gene3D" id="3.20.20.70">
    <property type="entry name" value="Aldolase class I"/>
    <property type="match status" value="1"/>
</dbReference>
<name>A0A4Y9ZNG4_9AGAM</name>
<dbReference type="InterPro" id="IPR001155">
    <property type="entry name" value="OxRdtase_FMN_N"/>
</dbReference>
<dbReference type="PANTHER" id="PTHR22893:SF91">
    <property type="entry name" value="NADPH DEHYDROGENASE 2-RELATED"/>
    <property type="match status" value="1"/>
</dbReference>
<sequence length="131" mass="14008">MSTSKLFQPIKVGDIELQHRIVMAPLTRFRANAAHEPSDAAIEYYTQRASTPGSLIISEATFISPEAGGYPCVPGIWTDVQIARWKKIVDAVHAKGSYIVLQLWALGRAASAGALAAEGSDVVLFGLGAVR</sequence>
<keyword evidence="3" id="KW-1185">Reference proteome</keyword>
<dbReference type="Pfam" id="PF00724">
    <property type="entry name" value="Oxidored_FMN"/>
    <property type="match status" value="1"/>
</dbReference>
<evidence type="ECO:0000313" key="2">
    <source>
        <dbReference type="EMBL" id="TFY76155.1"/>
    </source>
</evidence>
<dbReference type="GO" id="GO:0010181">
    <property type="term" value="F:FMN binding"/>
    <property type="evidence" value="ECO:0007669"/>
    <property type="project" value="InterPro"/>
</dbReference>
<dbReference type="AlphaFoldDB" id="A0A4Y9ZNG4"/>
<dbReference type="SUPFAM" id="SSF51395">
    <property type="entry name" value="FMN-linked oxidoreductases"/>
    <property type="match status" value="1"/>
</dbReference>
<dbReference type="PANTHER" id="PTHR22893">
    <property type="entry name" value="NADH OXIDOREDUCTASE-RELATED"/>
    <property type="match status" value="1"/>
</dbReference>
<proteinExistence type="predicted"/>
<feature type="domain" description="NADH:flavin oxidoreductase/NADH oxidase N-terminal" evidence="1">
    <location>
        <begin position="5"/>
        <end position="118"/>
    </location>
</feature>
<dbReference type="InterPro" id="IPR013785">
    <property type="entry name" value="Aldolase_TIM"/>
</dbReference>
<evidence type="ECO:0000259" key="1">
    <source>
        <dbReference type="Pfam" id="PF00724"/>
    </source>
</evidence>
<comment type="caution">
    <text evidence="2">The sequence shown here is derived from an EMBL/GenBank/DDBJ whole genome shotgun (WGS) entry which is preliminary data.</text>
</comment>
<gene>
    <name evidence="2" type="ORF">EWM64_g7856</name>
</gene>